<proteinExistence type="predicted"/>
<evidence type="ECO:0000313" key="3">
    <source>
        <dbReference type="Proteomes" id="UP000774617"/>
    </source>
</evidence>
<feature type="chain" id="PRO_5047051356" description="Beta/gamma crystallin" evidence="1">
    <location>
        <begin position="19"/>
        <end position="123"/>
    </location>
</feature>
<keyword evidence="3" id="KW-1185">Reference proteome</keyword>
<comment type="caution">
    <text evidence="2">The sequence shown here is derived from an EMBL/GenBank/DDBJ whole genome shotgun (WGS) entry which is preliminary data.</text>
</comment>
<protein>
    <recommendedName>
        <fullName evidence="4">Beta/gamma crystallin</fullName>
    </recommendedName>
</protein>
<organism evidence="2 3">
    <name type="scientific">Macrophomina phaseolina</name>
    <dbReference type="NCBI Taxonomy" id="35725"/>
    <lineage>
        <taxon>Eukaryota</taxon>
        <taxon>Fungi</taxon>
        <taxon>Dikarya</taxon>
        <taxon>Ascomycota</taxon>
        <taxon>Pezizomycotina</taxon>
        <taxon>Dothideomycetes</taxon>
        <taxon>Dothideomycetes incertae sedis</taxon>
        <taxon>Botryosphaeriales</taxon>
        <taxon>Botryosphaeriaceae</taxon>
        <taxon>Macrophomina</taxon>
    </lineage>
</organism>
<feature type="signal peptide" evidence="1">
    <location>
        <begin position="1"/>
        <end position="18"/>
    </location>
</feature>
<evidence type="ECO:0008006" key="4">
    <source>
        <dbReference type="Google" id="ProtNLM"/>
    </source>
</evidence>
<evidence type="ECO:0000313" key="2">
    <source>
        <dbReference type="EMBL" id="KAH7057406.1"/>
    </source>
</evidence>
<name>A0ABQ8GM25_9PEZI</name>
<gene>
    <name evidence="2" type="ORF">B0J12DRAFT_654399</name>
</gene>
<reference evidence="2 3" key="1">
    <citation type="journal article" date="2021" name="Nat. Commun.">
        <title>Genetic determinants of endophytism in the Arabidopsis root mycobiome.</title>
        <authorList>
            <person name="Mesny F."/>
            <person name="Miyauchi S."/>
            <person name="Thiergart T."/>
            <person name="Pickel B."/>
            <person name="Atanasova L."/>
            <person name="Karlsson M."/>
            <person name="Huettel B."/>
            <person name="Barry K.W."/>
            <person name="Haridas S."/>
            <person name="Chen C."/>
            <person name="Bauer D."/>
            <person name="Andreopoulos W."/>
            <person name="Pangilinan J."/>
            <person name="LaButti K."/>
            <person name="Riley R."/>
            <person name="Lipzen A."/>
            <person name="Clum A."/>
            <person name="Drula E."/>
            <person name="Henrissat B."/>
            <person name="Kohler A."/>
            <person name="Grigoriev I.V."/>
            <person name="Martin F.M."/>
            <person name="Hacquard S."/>
        </authorList>
    </citation>
    <scope>NUCLEOTIDE SEQUENCE [LARGE SCALE GENOMIC DNA]</scope>
    <source>
        <strain evidence="2 3">MPI-SDFR-AT-0080</strain>
    </source>
</reference>
<sequence length="123" mass="12932">MLFQISLRLLSLALSAAAATLGQRELPAEKDIDHSLYICNEASFEGSCVYYPVELGECNAVTDEFTSGGNGVMSAVSGPNNVCTMFSEEGCSGDEIHVGSPGETDLGALDWAGKVRSYQCAAN</sequence>
<evidence type="ECO:0000256" key="1">
    <source>
        <dbReference type="SAM" id="SignalP"/>
    </source>
</evidence>
<accession>A0ABQ8GM25</accession>
<keyword evidence="1" id="KW-0732">Signal</keyword>
<dbReference type="EMBL" id="JAGTJR010000007">
    <property type="protein sequence ID" value="KAH7057406.1"/>
    <property type="molecule type" value="Genomic_DNA"/>
</dbReference>
<dbReference type="Proteomes" id="UP000774617">
    <property type="component" value="Unassembled WGS sequence"/>
</dbReference>